<keyword evidence="5 7" id="KW-0067">ATP-binding</keyword>
<evidence type="ECO:0000256" key="4">
    <source>
        <dbReference type="ARBA" id="ARBA00022741"/>
    </source>
</evidence>
<feature type="binding site" evidence="7">
    <location>
        <position position="402"/>
    </location>
    <ligand>
        <name>ATP</name>
        <dbReference type="ChEBI" id="CHEBI:30616"/>
    </ligand>
</feature>
<dbReference type="PANTHER" id="PTHR23090">
    <property type="entry name" value="NH 3 /GLUTAMINE-DEPENDENT NAD + SYNTHETASE"/>
    <property type="match status" value="1"/>
</dbReference>
<dbReference type="GO" id="GO:0004359">
    <property type="term" value="F:glutaminase activity"/>
    <property type="evidence" value="ECO:0007669"/>
    <property type="project" value="InterPro"/>
</dbReference>
<dbReference type="NCBIfam" id="TIGR00552">
    <property type="entry name" value="nadE"/>
    <property type="match status" value="1"/>
</dbReference>
<dbReference type="PANTHER" id="PTHR23090:SF9">
    <property type="entry name" value="GLUTAMINE-DEPENDENT NAD(+) SYNTHETASE"/>
    <property type="match status" value="1"/>
</dbReference>
<proteinExistence type="inferred from homology"/>
<dbReference type="SUPFAM" id="SSF52402">
    <property type="entry name" value="Adenine nucleotide alpha hydrolases-like"/>
    <property type="match status" value="1"/>
</dbReference>
<keyword evidence="6 7" id="KW-0520">NAD</keyword>
<dbReference type="FunFam" id="3.40.50.620:FF:000106">
    <property type="entry name" value="Glutamine-dependent NAD(+) synthetase"/>
    <property type="match status" value="1"/>
</dbReference>
<evidence type="ECO:0000256" key="6">
    <source>
        <dbReference type="ARBA" id="ARBA00023027"/>
    </source>
</evidence>
<evidence type="ECO:0000256" key="8">
    <source>
        <dbReference type="PIRNR" id="PIRNR006630"/>
    </source>
</evidence>
<evidence type="ECO:0000313" key="11">
    <source>
        <dbReference type="EMBL" id="SER30333.1"/>
    </source>
</evidence>
<protein>
    <recommendedName>
        <fullName evidence="7 8">Glutamine-dependent NAD(+) synthetase</fullName>
        <ecNumber evidence="7 8">6.3.5.1</ecNumber>
    </recommendedName>
    <alternativeName>
        <fullName evidence="7 8">NAD(+) synthase [glutamine-hydrolyzing]</fullName>
    </alternativeName>
</protein>
<gene>
    <name evidence="7" type="primary">nadE</name>
    <name evidence="11" type="ORF">SAMN05444359_13335</name>
</gene>
<evidence type="ECO:0000256" key="1">
    <source>
        <dbReference type="ARBA" id="ARBA00005188"/>
    </source>
</evidence>
<comment type="similarity">
    <text evidence="9">Belongs to the NAD synthetase family.</text>
</comment>
<organism evidence="11 12">
    <name type="scientific">Neolewinella agarilytica</name>
    <dbReference type="NCBI Taxonomy" id="478744"/>
    <lineage>
        <taxon>Bacteria</taxon>
        <taxon>Pseudomonadati</taxon>
        <taxon>Bacteroidota</taxon>
        <taxon>Saprospiria</taxon>
        <taxon>Saprospirales</taxon>
        <taxon>Lewinellaceae</taxon>
        <taxon>Neolewinella</taxon>
    </lineage>
</organism>
<comment type="function">
    <text evidence="7">Catalyzes the ATP-dependent amidation of deamido-NAD to form NAD. Uses L-glutamine as a nitrogen source.</text>
</comment>
<evidence type="ECO:0000259" key="10">
    <source>
        <dbReference type="PROSITE" id="PS50263"/>
    </source>
</evidence>
<feature type="binding site" evidence="7">
    <location>
        <position position="378"/>
    </location>
    <ligand>
        <name>deamido-NAD(+)</name>
        <dbReference type="ChEBI" id="CHEBI:58437"/>
        <note>ligand shared between two neighboring subunits</note>
    </ligand>
</feature>
<feature type="binding site" evidence="7">
    <location>
        <position position="517"/>
    </location>
    <ligand>
        <name>deamido-NAD(+)</name>
        <dbReference type="ChEBI" id="CHEBI:58437"/>
        <note>ligand shared between two neighboring subunits</note>
    </ligand>
</feature>
<dbReference type="Pfam" id="PF00795">
    <property type="entry name" value="CN_hydrolase"/>
    <property type="match status" value="1"/>
</dbReference>
<evidence type="ECO:0000256" key="3">
    <source>
        <dbReference type="ARBA" id="ARBA00022598"/>
    </source>
</evidence>
<dbReference type="InParanoid" id="A0A1H9N4I9"/>
<sequence length="546" mass="61166">MNIALAQINVHVGNFDANLAKMLEFTAKAKEQKADIVVFPELATVGYPPRDFLEFDDFIDRAEAVVQQLAKAAVGIAIVVGSVSRNPVVEGKDLYNSAYFLANGRVQKVQHKTLLPTYDIFDEYRYFEPAHEWGVVRYMDKTIALVVCEDSWNVGNENPLYKINPMDQMMEHNPDMIINVSASPFAYNHAANRIEVMQANCLRYNLPMYYVNHVGAQTEVLFDGGSIVLSADGTLVDEMPYFEEGMRIYNTEEVDNKENVSGEQTKEKIALIHDGIVMGIKNYFGKLGFKKAILGLSGGIDSALVAVLAARALGPDNVRCILMPSQYSSAHSVNDARELSQNLGCQYDIVPIEDIYNTYMDVLKPHFWAKDEGLAEENLQARARGMLLMAFSNKFGNILLNTSNKSEMAVGYGTLYGDMCGGLSVIGDVYKTECFELARYINKDGEVIPENIITKPPSAELKPDQFDSDSLPPYDQLDAVLYQYIELTKSPQDIIEMGFDEALVKRTLRLVNINEFKRYQTAPVLRVSKKSFGMGRRMPIVAKYLN</sequence>
<accession>A0A1H9N4I9</accession>
<dbReference type="InterPro" id="IPR003010">
    <property type="entry name" value="C-N_Hydrolase"/>
</dbReference>
<feature type="active site" description="For glutaminase activity" evidence="7">
    <location>
        <position position="112"/>
    </location>
</feature>
<feature type="binding site" evidence="7">
    <location>
        <begin position="295"/>
        <end position="302"/>
    </location>
    <ligand>
        <name>ATP</name>
        <dbReference type="ChEBI" id="CHEBI:30616"/>
    </ligand>
</feature>
<comment type="catalytic activity">
    <reaction evidence="7 8">
        <text>deamido-NAD(+) + L-glutamine + ATP + H2O = L-glutamate + AMP + diphosphate + NAD(+) + H(+)</text>
        <dbReference type="Rhea" id="RHEA:24384"/>
        <dbReference type="ChEBI" id="CHEBI:15377"/>
        <dbReference type="ChEBI" id="CHEBI:15378"/>
        <dbReference type="ChEBI" id="CHEBI:29985"/>
        <dbReference type="ChEBI" id="CHEBI:30616"/>
        <dbReference type="ChEBI" id="CHEBI:33019"/>
        <dbReference type="ChEBI" id="CHEBI:57540"/>
        <dbReference type="ChEBI" id="CHEBI:58359"/>
        <dbReference type="ChEBI" id="CHEBI:58437"/>
        <dbReference type="ChEBI" id="CHEBI:456215"/>
        <dbReference type="EC" id="6.3.5.1"/>
    </reaction>
</comment>
<dbReference type="STRING" id="478744.SAMN05444359_13335"/>
<dbReference type="Proteomes" id="UP000199021">
    <property type="component" value="Unassembled WGS sequence"/>
</dbReference>
<dbReference type="Gene3D" id="3.60.110.10">
    <property type="entry name" value="Carbon-nitrogen hydrolase"/>
    <property type="match status" value="1"/>
</dbReference>
<evidence type="ECO:0000313" key="12">
    <source>
        <dbReference type="Proteomes" id="UP000199021"/>
    </source>
</evidence>
<dbReference type="CDD" id="cd00553">
    <property type="entry name" value="NAD_synthase"/>
    <property type="match status" value="1"/>
</dbReference>
<dbReference type="PIRSF" id="PIRSF006630">
    <property type="entry name" value="NADS_GAT"/>
    <property type="match status" value="1"/>
</dbReference>
<dbReference type="InterPro" id="IPR036526">
    <property type="entry name" value="C-N_Hydrolase_sf"/>
</dbReference>
<dbReference type="Pfam" id="PF02540">
    <property type="entry name" value="NAD_synthase"/>
    <property type="match status" value="1"/>
</dbReference>
<evidence type="ECO:0000256" key="5">
    <source>
        <dbReference type="ARBA" id="ARBA00022840"/>
    </source>
</evidence>
<keyword evidence="3 7" id="KW-0436">Ligase</keyword>
<dbReference type="SUPFAM" id="SSF56317">
    <property type="entry name" value="Carbon-nitrogen hydrolase"/>
    <property type="match status" value="1"/>
</dbReference>
<feature type="active site" description="Nucleophile; for glutaminase activity" evidence="7">
    <location>
        <position position="148"/>
    </location>
</feature>
<dbReference type="InterPro" id="IPR003694">
    <property type="entry name" value="NAD_synthase"/>
</dbReference>
<evidence type="ECO:0000256" key="7">
    <source>
        <dbReference type="HAMAP-Rule" id="MF_02090"/>
    </source>
</evidence>
<name>A0A1H9N4I9_9BACT</name>
<dbReference type="GO" id="GO:0003952">
    <property type="term" value="F:NAD+ synthase (glutamine-hydrolyzing) activity"/>
    <property type="evidence" value="ECO:0007669"/>
    <property type="project" value="UniProtKB-UniRule"/>
</dbReference>
<dbReference type="PROSITE" id="PS50263">
    <property type="entry name" value="CN_HYDROLASE"/>
    <property type="match status" value="1"/>
</dbReference>
<evidence type="ECO:0000256" key="9">
    <source>
        <dbReference type="RuleBase" id="RU003811"/>
    </source>
</evidence>
<dbReference type="GO" id="GO:0008795">
    <property type="term" value="F:NAD+ synthase activity"/>
    <property type="evidence" value="ECO:0007669"/>
    <property type="project" value="UniProtKB-UniRule"/>
</dbReference>
<dbReference type="GO" id="GO:0005524">
    <property type="term" value="F:ATP binding"/>
    <property type="evidence" value="ECO:0007669"/>
    <property type="project" value="UniProtKB-UniRule"/>
</dbReference>
<feature type="domain" description="CN hydrolase" evidence="10">
    <location>
        <begin position="1"/>
        <end position="256"/>
    </location>
</feature>
<dbReference type="Gene3D" id="3.40.50.620">
    <property type="entry name" value="HUPs"/>
    <property type="match status" value="1"/>
</dbReference>
<dbReference type="UniPathway" id="UPA00253">
    <property type="reaction ID" value="UER00334"/>
</dbReference>
<dbReference type="RefSeq" id="WP_090172729.1">
    <property type="nucleotide sequence ID" value="NZ_FOFB01000033.1"/>
</dbReference>
<dbReference type="EC" id="6.3.5.1" evidence="7 8"/>
<dbReference type="GO" id="GO:0005737">
    <property type="term" value="C:cytoplasm"/>
    <property type="evidence" value="ECO:0007669"/>
    <property type="project" value="InterPro"/>
</dbReference>
<comment type="similarity">
    <text evidence="2 7 8">In the C-terminal section; belongs to the NAD synthetase family.</text>
</comment>
<dbReference type="InterPro" id="IPR022310">
    <property type="entry name" value="NAD/GMP_synthase"/>
</dbReference>
<dbReference type="EMBL" id="FOFB01000033">
    <property type="protein sequence ID" value="SER30333.1"/>
    <property type="molecule type" value="Genomic_DNA"/>
</dbReference>
<feature type="binding site" evidence="7">
    <location>
        <position position="407"/>
    </location>
    <ligand>
        <name>deamido-NAD(+)</name>
        <dbReference type="ChEBI" id="CHEBI:58437"/>
        <note>ligand shared between two neighboring subunits</note>
    </ligand>
</feature>
<dbReference type="AlphaFoldDB" id="A0A1H9N4I9"/>
<evidence type="ECO:0000256" key="2">
    <source>
        <dbReference type="ARBA" id="ARBA00007145"/>
    </source>
</evidence>
<dbReference type="InterPro" id="IPR014445">
    <property type="entry name" value="Gln-dep_NAD_synthase"/>
</dbReference>
<dbReference type="GO" id="GO:0009435">
    <property type="term" value="P:NAD+ biosynthetic process"/>
    <property type="evidence" value="ECO:0007669"/>
    <property type="project" value="UniProtKB-UniRule"/>
</dbReference>
<comment type="pathway">
    <text evidence="1 7 8">Cofactor biosynthesis; NAD(+) biosynthesis; NAD(+) from deamido-NAD(+) (L-Gln route): step 1/1.</text>
</comment>
<keyword evidence="12" id="KW-1185">Reference proteome</keyword>
<feature type="active site" description="Proton acceptor; for glutaminase activity" evidence="7">
    <location>
        <position position="41"/>
    </location>
</feature>
<reference evidence="12" key="1">
    <citation type="submission" date="2016-10" db="EMBL/GenBank/DDBJ databases">
        <authorList>
            <person name="Varghese N."/>
            <person name="Submissions S."/>
        </authorList>
    </citation>
    <scope>NUCLEOTIDE SEQUENCE [LARGE SCALE GENOMIC DNA]</scope>
    <source>
        <strain evidence="12">DSM 24740</strain>
    </source>
</reference>
<dbReference type="CDD" id="cd07570">
    <property type="entry name" value="GAT_Gln-NAD-synth"/>
    <property type="match status" value="1"/>
</dbReference>
<dbReference type="OrthoDB" id="9803818at2"/>
<dbReference type="NCBIfam" id="NF010588">
    <property type="entry name" value="PRK13981.1"/>
    <property type="match status" value="1"/>
</dbReference>
<dbReference type="InterPro" id="IPR014729">
    <property type="entry name" value="Rossmann-like_a/b/a_fold"/>
</dbReference>
<feature type="binding site" evidence="7">
    <location>
        <position position="183"/>
    </location>
    <ligand>
        <name>L-glutamine</name>
        <dbReference type="ChEBI" id="CHEBI:58359"/>
    </ligand>
</feature>
<dbReference type="HAMAP" id="MF_02090">
    <property type="entry name" value="NadE_glutamine_dep"/>
    <property type="match status" value="1"/>
</dbReference>
<feature type="binding site" evidence="7">
    <location>
        <position position="118"/>
    </location>
    <ligand>
        <name>L-glutamine</name>
        <dbReference type="ChEBI" id="CHEBI:58359"/>
    </ligand>
</feature>
<keyword evidence="4 7" id="KW-0547">Nucleotide-binding</keyword>
<comment type="caution">
    <text evidence="7">Lacks conserved residue(s) required for the propagation of feature annotation.</text>
</comment>